<dbReference type="Pfam" id="PF05231">
    <property type="entry name" value="MASE1"/>
    <property type="match status" value="1"/>
</dbReference>
<keyword evidence="12" id="KW-1185">Reference proteome</keyword>
<dbReference type="Pfam" id="PF00990">
    <property type="entry name" value="GGDEF"/>
    <property type="match status" value="1"/>
</dbReference>
<organism evidence="11 12">
    <name type="scientific">Bowmanella pacifica</name>
    <dbReference type="NCBI Taxonomy" id="502051"/>
    <lineage>
        <taxon>Bacteria</taxon>
        <taxon>Pseudomonadati</taxon>
        <taxon>Pseudomonadota</taxon>
        <taxon>Gammaproteobacteria</taxon>
        <taxon>Alteromonadales</taxon>
        <taxon>Alteromonadaceae</taxon>
        <taxon>Bowmanella</taxon>
    </lineage>
</organism>
<evidence type="ECO:0000256" key="6">
    <source>
        <dbReference type="ARBA" id="ARBA00022989"/>
    </source>
</evidence>
<dbReference type="InterPro" id="IPR007895">
    <property type="entry name" value="MASE1"/>
</dbReference>
<keyword evidence="6 9" id="KW-1133">Transmembrane helix</keyword>
<feature type="transmembrane region" description="Helical" evidence="9">
    <location>
        <begin position="181"/>
        <end position="204"/>
    </location>
</feature>
<keyword evidence="4" id="KW-1003">Cell membrane</keyword>
<evidence type="ECO:0000256" key="2">
    <source>
        <dbReference type="ARBA" id="ARBA00004651"/>
    </source>
</evidence>
<gene>
    <name evidence="11" type="ORF">GCM10010982_38660</name>
</gene>
<evidence type="ECO:0000256" key="7">
    <source>
        <dbReference type="ARBA" id="ARBA00023136"/>
    </source>
</evidence>
<dbReference type="InterPro" id="IPR050469">
    <property type="entry name" value="Diguanylate_Cyclase"/>
</dbReference>
<comment type="cofactor">
    <cofactor evidence="1">
        <name>Mg(2+)</name>
        <dbReference type="ChEBI" id="CHEBI:18420"/>
    </cofactor>
</comment>
<dbReference type="FunFam" id="3.30.70.270:FF:000001">
    <property type="entry name" value="Diguanylate cyclase domain protein"/>
    <property type="match status" value="1"/>
</dbReference>
<feature type="transmembrane region" description="Helical" evidence="9">
    <location>
        <begin position="108"/>
        <end position="129"/>
    </location>
</feature>
<dbReference type="InterPro" id="IPR029787">
    <property type="entry name" value="Nucleotide_cyclase"/>
</dbReference>
<name>A0A918DM49_9ALTE</name>
<keyword evidence="5 9" id="KW-0812">Transmembrane</keyword>
<evidence type="ECO:0000313" key="12">
    <source>
        <dbReference type="Proteomes" id="UP000606935"/>
    </source>
</evidence>
<dbReference type="AlphaFoldDB" id="A0A918DM49"/>
<reference evidence="11" key="2">
    <citation type="submission" date="2020-09" db="EMBL/GenBank/DDBJ databases">
        <authorList>
            <person name="Sun Q."/>
            <person name="Zhou Y."/>
        </authorList>
    </citation>
    <scope>NUCLEOTIDE SEQUENCE</scope>
    <source>
        <strain evidence="11">CGMCC 1.7086</strain>
    </source>
</reference>
<feature type="transmembrane region" description="Helical" evidence="9">
    <location>
        <begin position="248"/>
        <end position="269"/>
    </location>
</feature>
<proteinExistence type="predicted"/>
<dbReference type="GO" id="GO:0005886">
    <property type="term" value="C:plasma membrane"/>
    <property type="evidence" value="ECO:0007669"/>
    <property type="project" value="UniProtKB-SubCell"/>
</dbReference>
<dbReference type="PANTHER" id="PTHR45138:SF9">
    <property type="entry name" value="DIGUANYLATE CYCLASE DGCM-RELATED"/>
    <property type="match status" value="1"/>
</dbReference>
<evidence type="ECO:0000259" key="10">
    <source>
        <dbReference type="PROSITE" id="PS50887"/>
    </source>
</evidence>
<dbReference type="SUPFAM" id="SSF55073">
    <property type="entry name" value="Nucleotide cyclase"/>
    <property type="match status" value="1"/>
</dbReference>
<dbReference type="NCBIfam" id="TIGR00254">
    <property type="entry name" value="GGDEF"/>
    <property type="match status" value="1"/>
</dbReference>
<dbReference type="SMART" id="SM00267">
    <property type="entry name" value="GGDEF"/>
    <property type="match status" value="1"/>
</dbReference>
<dbReference type="InterPro" id="IPR000160">
    <property type="entry name" value="GGDEF_dom"/>
</dbReference>
<dbReference type="EC" id="2.7.7.65" evidence="3"/>
<feature type="transmembrane region" description="Helical" evidence="9">
    <location>
        <begin position="216"/>
        <end position="236"/>
    </location>
</feature>
<dbReference type="PANTHER" id="PTHR45138">
    <property type="entry name" value="REGULATORY COMPONENTS OF SENSORY TRANSDUCTION SYSTEM"/>
    <property type="match status" value="1"/>
</dbReference>
<dbReference type="RefSeq" id="WP_188699132.1">
    <property type="nucleotide sequence ID" value="NZ_BMLS01000009.1"/>
</dbReference>
<evidence type="ECO:0000256" key="1">
    <source>
        <dbReference type="ARBA" id="ARBA00001946"/>
    </source>
</evidence>
<feature type="transmembrane region" description="Helical" evidence="9">
    <location>
        <begin position="28"/>
        <end position="56"/>
    </location>
</feature>
<accession>A0A918DM49</accession>
<comment type="caution">
    <text evidence="11">The sequence shown here is derived from an EMBL/GenBank/DDBJ whole genome shotgun (WGS) entry which is preliminary data.</text>
</comment>
<dbReference type="GO" id="GO:0052621">
    <property type="term" value="F:diguanylate cyclase activity"/>
    <property type="evidence" value="ECO:0007669"/>
    <property type="project" value="UniProtKB-EC"/>
</dbReference>
<comment type="catalytic activity">
    <reaction evidence="8">
        <text>2 GTP = 3',3'-c-di-GMP + 2 diphosphate</text>
        <dbReference type="Rhea" id="RHEA:24898"/>
        <dbReference type="ChEBI" id="CHEBI:33019"/>
        <dbReference type="ChEBI" id="CHEBI:37565"/>
        <dbReference type="ChEBI" id="CHEBI:58805"/>
        <dbReference type="EC" id="2.7.7.65"/>
    </reaction>
</comment>
<evidence type="ECO:0000256" key="3">
    <source>
        <dbReference type="ARBA" id="ARBA00012528"/>
    </source>
</evidence>
<protein>
    <recommendedName>
        <fullName evidence="3">diguanylate cyclase</fullName>
        <ecNumber evidence="3">2.7.7.65</ecNumber>
    </recommendedName>
</protein>
<dbReference type="Gene3D" id="3.30.70.270">
    <property type="match status" value="1"/>
</dbReference>
<sequence>MATLCYYLTALLGMTILSLPPGNITLLWLPAGIGLIMFMQIGLTAGPLVFIASLAANYPSMTASGLDAGVLHTVVAATIDTLASGLAALLVQRHLPQGLCKSWDTVSLLFWACLLPMGLSSLLLCSNLWWGGYISLEQWNYYFQALFLADSLGILLIYPLYLSLRGLVLSQLTWPKFVVLTMLFALLSVVAAFHLLPGALYLCFPLLTFVALRGRPYHLGFALLLCVMALLMMASQDLGPFALADYDTGVVMLMSFVFCIAVVSLAIMLHQQELNEAIRIQAFWREKAIHDDLTGLYNRVHFLRRLDEERLRSERTKAPYVVALMDVDWFKKVNDQHGHLIGDRVLKGLADLMVKQLRQIDVLARIGGEEFALLMPNVSLNQARQALERLRSSLEQEGIQVNGRTYLITLSIGAMQADGAPVEILLQKVDTLLYRAKHHGRNRLEMDVAE</sequence>
<keyword evidence="7 9" id="KW-0472">Membrane</keyword>
<evidence type="ECO:0000256" key="9">
    <source>
        <dbReference type="SAM" id="Phobius"/>
    </source>
</evidence>
<dbReference type="GO" id="GO:0043709">
    <property type="term" value="P:cell adhesion involved in single-species biofilm formation"/>
    <property type="evidence" value="ECO:0007669"/>
    <property type="project" value="TreeGrafter"/>
</dbReference>
<comment type="subcellular location">
    <subcellularLocation>
        <location evidence="2">Cell membrane</location>
        <topology evidence="2">Multi-pass membrane protein</topology>
    </subcellularLocation>
</comment>
<evidence type="ECO:0000256" key="5">
    <source>
        <dbReference type="ARBA" id="ARBA00022692"/>
    </source>
</evidence>
<evidence type="ECO:0000313" key="11">
    <source>
        <dbReference type="EMBL" id="GGO74853.1"/>
    </source>
</evidence>
<reference evidence="11" key="1">
    <citation type="journal article" date="2014" name="Int. J. Syst. Evol. Microbiol.">
        <title>Complete genome sequence of Corynebacterium casei LMG S-19264T (=DSM 44701T), isolated from a smear-ripened cheese.</title>
        <authorList>
            <consortium name="US DOE Joint Genome Institute (JGI-PGF)"/>
            <person name="Walter F."/>
            <person name="Albersmeier A."/>
            <person name="Kalinowski J."/>
            <person name="Ruckert C."/>
        </authorList>
    </citation>
    <scope>NUCLEOTIDE SEQUENCE</scope>
    <source>
        <strain evidence="11">CGMCC 1.7086</strain>
    </source>
</reference>
<dbReference type="CDD" id="cd01949">
    <property type="entry name" value="GGDEF"/>
    <property type="match status" value="1"/>
</dbReference>
<dbReference type="PROSITE" id="PS50887">
    <property type="entry name" value="GGDEF"/>
    <property type="match status" value="1"/>
</dbReference>
<feature type="domain" description="GGDEF" evidence="10">
    <location>
        <begin position="318"/>
        <end position="449"/>
    </location>
</feature>
<feature type="transmembrane region" description="Helical" evidence="9">
    <location>
        <begin position="68"/>
        <end position="88"/>
    </location>
</feature>
<dbReference type="InterPro" id="IPR043128">
    <property type="entry name" value="Rev_trsase/Diguanyl_cyclase"/>
</dbReference>
<dbReference type="Proteomes" id="UP000606935">
    <property type="component" value="Unassembled WGS sequence"/>
</dbReference>
<dbReference type="GO" id="GO:1902201">
    <property type="term" value="P:negative regulation of bacterial-type flagellum-dependent cell motility"/>
    <property type="evidence" value="ECO:0007669"/>
    <property type="project" value="TreeGrafter"/>
</dbReference>
<evidence type="ECO:0000256" key="8">
    <source>
        <dbReference type="ARBA" id="ARBA00034247"/>
    </source>
</evidence>
<dbReference type="EMBL" id="BMLS01000009">
    <property type="protein sequence ID" value="GGO74853.1"/>
    <property type="molecule type" value="Genomic_DNA"/>
</dbReference>
<evidence type="ECO:0000256" key="4">
    <source>
        <dbReference type="ARBA" id="ARBA00022475"/>
    </source>
</evidence>
<feature type="transmembrane region" description="Helical" evidence="9">
    <location>
        <begin position="141"/>
        <end position="161"/>
    </location>
</feature>